<evidence type="ECO:0000313" key="8">
    <source>
        <dbReference type="EMBL" id="EKF25002.1"/>
    </source>
</evidence>
<keyword evidence="9" id="KW-1185">Reference proteome</keyword>
<dbReference type="GO" id="GO:0046872">
    <property type="term" value="F:metal ion binding"/>
    <property type="evidence" value="ECO:0007669"/>
    <property type="project" value="UniProtKB-KW"/>
</dbReference>
<dbReference type="PANTHER" id="PTHR36923">
    <property type="entry name" value="FERREDOXIN"/>
    <property type="match status" value="1"/>
</dbReference>
<dbReference type="Pfam" id="PF13370">
    <property type="entry name" value="Fer4_13"/>
    <property type="match status" value="1"/>
</dbReference>
<comment type="cofactor">
    <cofactor evidence="1">
        <name>[3Fe-4S] cluster</name>
        <dbReference type="ChEBI" id="CHEBI:21137"/>
    </cofactor>
</comment>
<name>K5BGQ8_MYCHD</name>
<keyword evidence="7" id="KW-0003">3Fe-4S</keyword>
<keyword evidence="4" id="KW-0249">Electron transport</keyword>
<keyword evidence="3" id="KW-0479">Metal-binding</keyword>
<dbReference type="PATRIC" id="fig|1122247.3.peg.946"/>
<accession>K5BGQ8</accession>
<evidence type="ECO:0000256" key="7">
    <source>
        <dbReference type="ARBA" id="ARBA00023291"/>
    </source>
</evidence>
<dbReference type="STRING" id="1122247.GCA_000379865_03835"/>
<keyword evidence="5" id="KW-0408">Iron</keyword>
<reference evidence="8 9" key="1">
    <citation type="journal article" date="2012" name="J. Bacteriol.">
        <title>Genome sequence of Mycobacterium hassiacum DSM 44199, a rare source of heat-stable mycobacterial proteins.</title>
        <authorList>
            <person name="Tiago I."/>
            <person name="Maranha A."/>
            <person name="Mendes V."/>
            <person name="Alarico S."/>
            <person name="Moynihan P.J."/>
            <person name="Clarke A.J."/>
            <person name="Macedo-Ribeiro S."/>
            <person name="Pereira P.J."/>
            <person name="Empadinhas N."/>
        </authorList>
    </citation>
    <scope>NUCLEOTIDE SEQUENCE [LARGE SCALE GENOMIC DNA]</scope>
    <source>
        <strain evidence="9">DSM 44199 / CIP 105218 / JCM 12690 / 3849</strain>
    </source>
</reference>
<dbReference type="AlphaFoldDB" id="K5BGQ8"/>
<gene>
    <name evidence="8" type="ORF">C731_0985</name>
</gene>
<organism evidence="8 9">
    <name type="scientific">Mycolicibacterium hassiacum (strain DSM 44199 / CIP 105218 / JCM 12690 / 3849)</name>
    <name type="common">Mycobacterium hassiacum</name>
    <dbReference type="NCBI Taxonomy" id="1122247"/>
    <lineage>
        <taxon>Bacteria</taxon>
        <taxon>Bacillati</taxon>
        <taxon>Actinomycetota</taxon>
        <taxon>Actinomycetes</taxon>
        <taxon>Mycobacteriales</taxon>
        <taxon>Mycobacteriaceae</taxon>
        <taxon>Mycolicibacterium</taxon>
    </lineage>
</organism>
<evidence type="ECO:0000256" key="6">
    <source>
        <dbReference type="ARBA" id="ARBA00023014"/>
    </source>
</evidence>
<proteinExistence type="predicted"/>
<dbReference type="InterPro" id="IPR051269">
    <property type="entry name" value="Fe-S_cluster_ET"/>
</dbReference>
<keyword evidence="6" id="KW-0411">Iron-sulfur</keyword>
<evidence type="ECO:0000256" key="5">
    <source>
        <dbReference type="ARBA" id="ARBA00023004"/>
    </source>
</evidence>
<dbReference type="PANTHER" id="PTHR36923:SF3">
    <property type="entry name" value="FERREDOXIN"/>
    <property type="match status" value="1"/>
</dbReference>
<sequence length="61" mass="6771">MEVIEDQCGAHGYCEGIAPEFFRLGDGDEVELLRTEVPPDKRELVEQAVAKCPKAALRLVQ</sequence>
<evidence type="ECO:0000313" key="9">
    <source>
        <dbReference type="Proteomes" id="UP000006265"/>
    </source>
</evidence>
<dbReference type="Proteomes" id="UP000006265">
    <property type="component" value="Unassembled WGS sequence"/>
</dbReference>
<comment type="caution">
    <text evidence="8">The sequence shown here is derived from an EMBL/GenBank/DDBJ whole genome shotgun (WGS) entry which is preliminary data.</text>
</comment>
<evidence type="ECO:0000256" key="1">
    <source>
        <dbReference type="ARBA" id="ARBA00001927"/>
    </source>
</evidence>
<dbReference type="Gene3D" id="3.30.70.20">
    <property type="match status" value="1"/>
</dbReference>
<dbReference type="EMBL" id="AMRA01000026">
    <property type="protein sequence ID" value="EKF25002.1"/>
    <property type="molecule type" value="Genomic_DNA"/>
</dbReference>
<dbReference type="SUPFAM" id="SSF54862">
    <property type="entry name" value="4Fe-4S ferredoxins"/>
    <property type="match status" value="1"/>
</dbReference>
<dbReference type="eggNOG" id="COG1141">
    <property type="taxonomic scope" value="Bacteria"/>
</dbReference>
<protein>
    <submittedName>
        <fullName evidence="8">4Fe-4S single cluster domain protein</fullName>
    </submittedName>
</protein>
<evidence type="ECO:0000256" key="3">
    <source>
        <dbReference type="ARBA" id="ARBA00022723"/>
    </source>
</evidence>
<evidence type="ECO:0000256" key="4">
    <source>
        <dbReference type="ARBA" id="ARBA00022982"/>
    </source>
</evidence>
<dbReference type="GO" id="GO:0051538">
    <property type="term" value="F:3 iron, 4 sulfur cluster binding"/>
    <property type="evidence" value="ECO:0007669"/>
    <property type="project" value="UniProtKB-KW"/>
</dbReference>
<keyword evidence="2" id="KW-0813">Transport</keyword>
<evidence type="ECO:0000256" key="2">
    <source>
        <dbReference type="ARBA" id="ARBA00022448"/>
    </source>
</evidence>